<feature type="domain" description="D-isomer specific 2-hydroxyacid dehydrogenase NAD-binding" evidence="6">
    <location>
        <begin position="107"/>
        <end position="283"/>
    </location>
</feature>
<dbReference type="HOGENOM" id="CLU_019796_1_3_9"/>
<dbReference type="CDD" id="cd12162">
    <property type="entry name" value="2-Hacid_dh_4"/>
    <property type="match status" value="1"/>
</dbReference>
<evidence type="ECO:0000256" key="4">
    <source>
        <dbReference type="RuleBase" id="RU003719"/>
    </source>
</evidence>
<organism evidence="7 8">
    <name type="scientific">Ruminococcus callidus ATCC 27760</name>
    <dbReference type="NCBI Taxonomy" id="411473"/>
    <lineage>
        <taxon>Bacteria</taxon>
        <taxon>Bacillati</taxon>
        <taxon>Bacillota</taxon>
        <taxon>Clostridia</taxon>
        <taxon>Eubacteriales</taxon>
        <taxon>Oscillospiraceae</taxon>
        <taxon>Ruminococcus</taxon>
    </lineage>
</organism>
<sequence length="316" mass="33815">MKLVVTDGATLSGGGVSLDIFSQFGEVQIYDLTAPEQLAERVSDADGILCNKTPIPAELFDRCPKLRYVGECATGYNNIDIAAAKAHGVTVCNVAGYSTDAVAQHTFALILHHYSRVAQYDAAVRQGAWKQAKTFCIMPYPMQELAGKTLAVVGYGSIGKKVAAIGAAFGMRLCIATRTQPQNCPYPLVSLDEAFRQADILTLHTPLTEQTTGMVNARRLSTMKPTALLVNTARGGLIVEADLAQALQKGVIAGAALDVLTEEPMGDTPLFGLENCTLTPHAAWTPLETRQRLLELAAENLRCWLAGTPQNVITAP</sequence>
<keyword evidence="8" id="KW-1185">Reference proteome</keyword>
<dbReference type="PANTHER" id="PTHR43761">
    <property type="entry name" value="D-ISOMER SPECIFIC 2-HYDROXYACID DEHYDROGENASE FAMILY PROTEIN (AFU_ORTHOLOGUE AFUA_1G13630)"/>
    <property type="match status" value="1"/>
</dbReference>
<name>U2LKK8_9FIRM</name>
<dbReference type="OrthoDB" id="9805416at2"/>
<dbReference type="FunFam" id="3.40.50.720:FF:000203">
    <property type="entry name" value="D-3-phosphoglycerate dehydrogenase (SerA)"/>
    <property type="match status" value="1"/>
</dbReference>
<evidence type="ECO:0000256" key="2">
    <source>
        <dbReference type="ARBA" id="ARBA00023002"/>
    </source>
</evidence>
<evidence type="ECO:0000259" key="5">
    <source>
        <dbReference type="Pfam" id="PF00389"/>
    </source>
</evidence>
<dbReference type="eggNOG" id="COG1052">
    <property type="taxonomic scope" value="Bacteria"/>
</dbReference>
<evidence type="ECO:0000313" key="8">
    <source>
        <dbReference type="Proteomes" id="UP000016662"/>
    </source>
</evidence>
<feature type="domain" description="D-isomer specific 2-hydroxyacid dehydrogenase catalytic" evidence="5">
    <location>
        <begin position="18"/>
        <end position="313"/>
    </location>
</feature>
<dbReference type="InterPro" id="IPR006139">
    <property type="entry name" value="D-isomer_2_OHA_DH_cat_dom"/>
</dbReference>
<dbReference type="PROSITE" id="PS00671">
    <property type="entry name" value="D_2_HYDROXYACID_DH_3"/>
    <property type="match status" value="1"/>
</dbReference>
<dbReference type="InterPro" id="IPR050418">
    <property type="entry name" value="D-iso_2-hydroxyacid_DH_PdxB"/>
</dbReference>
<dbReference type="AlphaFoldDB" id="U2LKK8"/>
<evidence type="ECO:0000256" key="1">
    <source>
        <dbReference type="ARBA" id="ARBA00005854"/>
    </source>
</evidence>
<dbReference type="RefSeq" id="WP_021681580.1">
    <property type="nucleotide sequence ID" value="NZ_KI260356.1"/>
</dbReference>
<keyword evidence="3" id="KW-0520">NAD</keyword>
<dbReference type="InterPro" id="IPR036291">
    <property type="entry name" value="NAD(P)-bd_dom_sf"/>
</dbReference>
<dbReference type="Proteomes" id="UP000016662">
    <property type="component" value="Unassembled WGS sequence"/>
</dbReference>
<dbReference type="GO" id="GO:0016616">
    <property type="term" value="F:oxidoreductase activity, acting on the CH-OH group of donors, NAD or NADP as acceptor"/>
    <property type="evidence" value="ECO:0007669"/>
    <property type="project" value="InterPro"/>
</dbReference>
<dbReference type="SUPFAM" id="SSF52283">
    <property type="entry name" value="Formate/glycerate dehydrogenase catalytic domain-like"/>
    <property type="match status" value="1"/>
</dbReference>
<keyword evidence="2 4" id="KW-0560">Oxidoreductase</keyword>
<reference evidence="7 8" key="1">
    <citation type="submission" date="2013-07" db="EMBL/GenBank/DDBJ databases">
        <authorList>
            <person name="Weinstock G."/>
            <person name="Sodergren E."/>
            <person name="Wylie T."/>
            <person name="Fulton L."/>
            <person name="Fulton R."/>
            <person name="Fronick C."/>
            <person name="O'Laughlin M."/>
            <person name="Godfrey J."/>
            <person name="Miner T."/>
            <person name="Herter B."/>
            <person name="Appelbaum E."/>
            <person name="Cordes M."/>
            <person name="Lek S."/>
            <person name="Wollam A."/>
            <person name="Pepin K.H."/>
            <person name="Palsikar V.B."/>
            <person name="Mitreva M."/>
            <person name="Wilson R.K."/>
        </authorList>
    </citation>
    <scope>NUCLEOTIDE SEQUENCE [LARGE SCALE GENOMIC DNA]</scope>
    <source>
        <strain evidence="7 8">ATCC 27760</strain>
    </source>
</reference>
<dbReference type="InterPro" id="IPR006140">
    <property type="entry name" value="D-isomer_DH_NAD-bd"/>
</dbReference>
<dbReference type="PROSITE" id="PS00670">
    <property type="entry name" value="D_2_HYDROXYACID_DH_2"/>
    <property type="match status" value="1"/>
</dbReference>
<dbReference type="STRING" id="411473.RUMCAL_03270"/>
<accession>U2LKK8</accession>
<protein>
    <submittedName>
        <fullName evidence="7">Putative glycerate dehydrogenase</fullName>
    </submittedName>
</protein>
<dbReference type="Gene3D" id="3.40.50.720">
    <property type="entry name" value="NAD(P)-binding Rossmann-like Domain"/>
    <property type="match status" value="2"/>
</dbReference>
<comment type="caution">
    <text evidence="7">The sequence shown here is derived from an EMBL/GenBank/DDBJ whole genome shotgun (WGS) entry which is preliminary data.</text>
</comment>
<dbReference type="Pfam" id="PF02826">
    <property type="entry name" value="2-Hacid_dh_C"/>
    <property type="match status" value="1"/>
</dbReference>
<dbReference type="EMBL" id="AWVF01000437">
    <property type="protein sequence ID" value="ERJ87633.1"/>
    <property type="molecule type" value="Genomic_DNA"/>
</dbReference>
<comment type="similarity">
    <text evidence="1 4">Belongs to the D-isomer specific 2-hydroxyacid dehydrogenase family.</text>
</comment>
<dbReference type="PANTHER" id="PTHR43761:SF1">
    <property type="entry name" value="D-ISOMER SPECIFIC 2-HYDROXYACID DEHYDROGENASE CATALYTIC DOMAIN-CONTAINING PROTEIN-RELATED"/>
    <property type="match status" value="1"/>
</dbReference>
<dbReference type="PATRIC" id="fig|411473.3.peg.2741"/>
<dbReference type="SUPFAM" id="SSF51735">
    <property type="entry name" value="NAD(P)-binding Rossmann-fold domains"/>
    <property type="match status" value="1"/>
</dbReference>
<dbReference type="InterPro" id="IPR029753">
    <property type="entry name" value="D-isomer_DH_CS"/>
</dbReference>
<evidence type="ECO:0000313" key="7">
    <source>
        <dbReference type="EMBL" id="ERJ87633.1"/>
    </source>
</evidence>
<evidence type="ECO:0000259" key="6">
    <source>
        <dbReference type="Pfam" id="PF02826"/>
    </source>
</evidence>
<proteinExistence type="inferred from homology"/>
<dbReference type="Pfam" id="PF00389">
    <property type="entry name" value="2-Hacid_dh"/>
    <property type="match status" value="1"/>
</dbReference>
<dbReference type="GO" id="GO:0051287">
    <property type="term" value="F:NAD binding"/>
    <property type="evidence" value="ECO:0007669"/>
    <property type="project" value="InterPro"/>
</dbReference>
<gene>
    <name evidence="7" type="ORF">RUMCAL_03270</name>
</gene>
<evidence type="ECO:0000256" key="3">
    <source>
        <dbReference type="ARBA" id="ARBA00023027"/>
    </source>
</evidence>